<keyword evidence="2" id="KW-1185">Reference proteome</keyword>
<dbReference type="AlphaFoldDB" id="A0A1G7YHE8"/>
<organism evidence="1 2">
    <name type="scientific">Sulfitobacter delicatus</name>
    <dbReference type="NCBI Taxonomy" id="218672"/>
    <lineage>
        <taxon>Bacteria</taxon>
        <taxon>Pseudomonadati</taxon>
        <taxon>Pseudomonadota</taxon>
        <taxon>Alphaproteobacteria</taxon>
        <taxon>Rhodobacterales</taxon>
        <taxon>Roseobacteraceae</taxon>
        <taxon>Sulfitobacter</taxon>
    </lineage>
</organism>
<proteinExistence type="predicted"/>
<reference evidence="2" key="1">
    <citation type="submission" date="2016-10" db="EMBL/GenBank/DDBJ databases">
        <authorList>
            <person name="Varghese N."/>
            <person name="Submissions S."/>
        </authorList>
    </citation>
    <scope>NUCLEOTIDE SEQUENCE [LARGE SCALE GENOMIC DNA]</scope>
    <source>
        <strain evidence="2">DSM 16477</strain>
    </source>
</reference>
<dbReference type="EMBL" id="FNBP01000015">
    <property type="protein sequence ID" value="SDG95705.1"/>
    <property type="molecule type" value="Genomic_DNA"/>
</dbReference>
<protein>
    <submittedName>
        <fullName evidence="1">Uncharacterized protein</fullName>
    </submittedName>
</protein>
<evidence type="ECO:0000313" key="2">
    <source>
        <dbReference type="Proteomes" id="UP000199399"/>
    </source>
</evidence>
<dbReference type="STRING" id="218672.SAMN04489759_11544"/>
<evidence type="ECO:0000313" key="1">
    <source>
        <dbReference type="EMBL" id="SDG95705.1"/>
    </source>
</evidence>
<sequence length="62" mass="7280">MHNDLLTKLPKRKMLHALRVLSQIPDSLRLQAFSLKFLDSFRNRLTHFCSSHQATIDVVAYR</sequence>
<gene>
    <name evidence="1" type="ORF">SAMN04489759_11544</name>
</gene>
<accession>A0A1G7YHE8</accession>
<dbReference type="Proteomes" id="UP000199399">
    <property type="component" value="Unassembled WGS sequence"/>
</dbReference>
<name>A0A1G7YHE8_9RHOB</name>